<feature type="domain" description="SAM-dependent methyltransferase TRM5/TYW2-type" evidence="8">
    <location>
        <begin position="74"/>
        <end position="370"/>
    </location>
</feature>
<evidence type="ECO:0000256" key="4">
    <source>
        <dbReference type="ARBA" id="ARBA00022691"/>
    </source>
</evidence>
<evidence type="ECO:0000313" key="10">
    <source>
        <dbReference type="Proteomes" id="UP000800036"/>
    </source>
</evidence>
<dbReference type="GO" id="GO:0008175">
    <property type="term" value="F:tRNA methyltransferase activity"/>
    <property type="evidence" value="ECO:0007669"/>
    <property type="project" value="TreeGrafter"/>
</dbReference>
<organism evidence="9 10">
    <name type="scientific">Bimuria novae-zelandiae CBS 107.79</name>
    <dbReference type="NCBI Taxonomy" id="1447943"/>
    <lineage>
        <taxon>Eukaryota</taxon>
        <taxon>Fungi</taxon>
        <taxon>Dikarya</taxon>
        <taxon>Ascomycota</taxon>
        <taxon>Pezizomycotina</taxon>
        <taxon>Dothideomycetes</taxon>
        <taxon>Pleosporomycetidae</taxon>
        <taxon>Pleosporales</taxon>
        <taxon>Massarineae</taxon>
        <taxon>Didymosphaeriaceae</taxon>
        <taxon>Bimuria</taxon>
    </lineage>
</organism>
<dbReference type="InterPro" id="IPR056743">
    <property type="entry name" value="TRM5-TYW2-like_MTfase"/>
</dbReference>
<dbReference type="EC" id="2.5.1.114" evidence="2"/>
<evidence type="ECO:0000256" key="3">
    <source>
        <dbReference type="ARBA" id="ARBA00022679"/>
    </source>
</evidence>
<feature type="non-terminal residue" evidence="9">
    <location>
        <position position="1"/>
    </location>
</feature>
<comment type="catalytic activity">
    <reaction evidence="6">
        <text>4-demethylwyosine(37) in tRNA(Phe) + S-adenosyl-L-methionine = 4-demethyl-7-[(3S)-3-amino-3-carboxypropyl]wyosine(37) in tRNA(Phe) + S-methyl-5'-thioadenosine + H(+)</text>
        <dbReference type="Rhea" id="RHEA:36355"/>
        <dbReference type="Rhea" id="RHEA-COMP:10164"/>
        <dbReference type="Rhea" id="RHEA-COMP:10378"/>
        <dbReference type="ChEBI" id="CHEBI:15378"/>
        <dbReference type="ChEBI" id="CHEBI:17509"/>
        <dbReference type="ChEBI" id="CHEBI:59789"/>
        <dbReference type="ChEBI" id="CHEBI:64315"/>
        <dbReference type="ChEBI" id="CHEBI:73550"/>
        <dbReference type="EC" id="2.5.1.114"/>
    </reaction>
</comment>
<reference evidence="9" key="1">
    <citation type="journal article" date="2020" name="Stud. Mycol.">
        <title>101 Dothideomycetes genomes: a test case for predicting lifestyles and emergence of pathogens.</title>
        <authorList>
            <person name="Haridas S."/>
            <person name="Albert R."/>
            <person name="Binder M."/>
            <person name="Bloem J."/>
            <person name="Labutti K."/>
            <person name="Salamov A."/>
            <person name="Andreopoulos B."/>
            <person name="Baker S."/>
            <person name="Barry K."/>
            <person name="Bills G."/>
            <person name="Bluhm B."/>
            <person name="Cannon C."/>
            <person name="Castanera R."/>
            <person name="Culley D."/>
            <person name="Daum C."/>
            <person name="Ezra D."/>
            <person name="Gonzalez J."/>
            <person name="Henrissat B."/>
            <person name="Kuo A."/>
            <person name="Liang C."/>
            <person name="Lipzen A."/>
            <person name="Lutzoni F."/>
            <person name="Magnuson J."/>
            <person name="Mondo S."/>
            <person name="Nolan M."/>
            <person name="Ohm R."/>
            <person name="Pangilinan J."/>
            <person name="Park H.-J."/>
            <person name="Ramirez L."/>
            <person name="Alfaro M."/>
            <person name="Sun H."/>
            <person name="Tritt A."/>
            <person name="Yoshinaga Y."/>
            <person name="Zwiers L.-H."/>
            <person name="Turgeon B."/>
            <person name="Goodwin S."/>
            <person name="Spatafora J."/>
            <person name="Crous P."/>
            <person name="Grigoriev I."/>
        </authorList>
    </citation>
    <scope>NUCLEOTIDE SEQUENCE</scope>
    <source>
        <strain evidence="9">CBS 107.79</strain>
    </source>
</reference>
<dbReference type="Gene3D" id="3.40.50.150">
    <property type="entry name" value="Vaccinia Virus protein VP39"/>
    <property type="match status" value="1"/>
</dbReference>
<dbReference type="PROSITE" id="PS51684">
    <property type="entry name" value="SAM_MT_TRM5_TYW2"/>
    <property type="match status" value="1"/>
</dbReference>
<proteinExistence type="predicted"/>
<dbReference type="PANTHER" id="PTHR23245">
    <property type="entry name" value="TRNA METHYLTRANSFERASE"/>
    <property type="match status" value="1"/>
</dbReference>
<sequence length="370" mass="40305">NPILKGLKKGLYVLPQEILASVGLTADALMDTFPARYTIYRPMLLLPHNAFTSAPWKTLLEANPPNSPTLQPLWKALAASLSITHIALNAGIPLQTTSPTTSQTSPHENILRSPTNLTPLHGSFGPPPTPQTLSSPSAADFANALWVTHTQNGIHQTWAPLYTMFSRGNVREKTRLLALPSITTAPCSAADLYAGIGYFAFSYARAGVAKVLCWELNPWSIEGLRRGAGMNGWSARVVDDPGSVSPKNMTDGSDFLVFPQSNESALATLQHLKKALNIPPIRHVNCGFLPSSRLSWRTAVGLLDRGLGGWIHAHENVGVEDVEARRGDVVRQMERHLEGAGLRGEVRCEHVERVKTYAPGVLHVVFDVWV</sequence>
<feature type="compositionally biased region" description="Low complexity" evidence="7">
    <location>
        <begin position="95"/>
        <end position="106"/>
    </location>
</feature>
<accession>A0A6A5UGU8</accession>
<dbReference type="PANTHER" id="PTHR23245:SF25">
    <property type="entry name" value="TRNA WYBUTOSINE-SYNTHESIZING PROTEIN 2 HOMOLOG"/>
    <property type="match status" value="1"/>
</dbReference>
<dbReference type="GO" id="GO:0008757">
    <property type="term" value="F:S-adenosylmethionine-dependent methyltransferase activity"/>
    <property type="evidence" value="ECO:0007669"/>
    <property type="project" value="InterPro"/>
</dbReference>
<dbReference type="OrthoDB" id="2387925at2759"/>
<dbReference type="GO" id="GO:0102522">
    <property type="term" value="F:tRNA 4-demethylwyosine alpha-amino-alpha-carboxypropyltransferase activity"/>
    <property type="evidence" value="ECO:0007669"/>
    <property type="project" value="UniProtKB-EC"/>
</dbReference>
<dbReference type="GO" id="GO:0030488">
    <property type="term" value="P:tRNA methylation"/>
    <property type="evidence" value="ECO:0007669"/>
    <property type="project" value="TreeGrafter"/>
</dbReference>
<evidence type="ECO:0000256" key="2">
    <source>
        <dbReference type="ARBA" id="ARBA00012265"/>
    </source>
</evidence>
<name>A0A6A5UGU8_9PLEO</name>
<comment type="pathway">
    <text evidence="1">tRNA modification; wybutosine-tRNA(Phe) biosynthesis.</text>
</comment>
<dbReference type="PIRSF" id="PIRSF038972">
    <property type="entry name" value="Trm12"/>
    <property type="match status" value="1"/>
</dbReference>
<keyword evidence="3" id="KW-0808">Transferase</keyword>
<protein>
    <recommendedName>
        <fullName evidence="2">tRNA(Phe) (4-demethylwyosine(37)-C(7)) aminocarboxypropyltransferase</fullName>
        <ecNumber evidence="2">2.5.1.114</ecNumber>
    </recommendedName>
</protein>
<dbReference type="GO" id="GO:0031591">
    <property type="term" value="P:wybutosine biosynthetic process"/>
    <property type="evidence" value="ECO:0007669"/>
    <property type="project" value="InterPro"/>
</dbReference>
<keyword evidence="5" id="KW-0819">tRNA processing</keyword>
<evidence type="ECO:0000313" key="9">
    <source>
        <dbReference type="EMBL" id="KAF1964151.1"/>
    </source>
</evidence>
<feature type="region of interest" description="Disordered" evidence="7">
    <location>
        <begin position="94"/>
        <end position="135"/>
    </location>
</feature>
<evidence type="ECO:0000256" key="6">
    <source>
        <dbReference type="ARBA" id="ARBA00049400"/>
    </source>
</evidence>
<evidence type="ECO:0000256" key="1">
    <source>
        <dbReference type="ARBA" id="ARBA00004797"/>
    </source>
</evidence>
<dbReference type="InterPro" id="IPR030382">
    <property type="entry name" value="MeTrfase_TRM5/TYW2"/>
</dbReference>
<dbReference type="AlphaFoldDB" id="A0A6A5UGU8"/>
<evidence type="ECO:0000256" key="7">
    <source>
        <dbReference type="SAM" id="MobiDB-lite"/>
    </source>
</evidence>
<dbReference type="Pfam" id="PF02475">
    <property type="entry name" value="TRM5-TYW2_MTfase"/>
    <property type="match status" value="1"/>
</dbReference>
<feature type="non-terminal residue" evidence="9">
    <location>
        <position position="370"/>
    </location>
</feature>
<gene>
    <name evidence="9" type="ORF">BU23DRAFT_385690</name>
</gene>
<keyword evidence="10" id="KW-1185">Reference proteome</keyword>
<dbReference type="InterPro" id="IPR026274">
    <property type="entry name" value="tRNA_wybutosine_synth_prot_2"/>
</dbReference>
<dbReference type="EMBL" id="ML976802">
    <property type="protein sequence ID" value="KAF1964151.1"/>
    <property type="molecule type" value="Genomic_DNA"/>
</dbReference>
<keyword evidence="4" id="KW-0949">S-adenosyl-L-methionine</keyword>
<evidence type="ECO:0000259" key="8">
    <source>
        <dbReference type="PROSITE" id="PS51684"/>
    </source>
</evidence>
<evidence type="ECO:0000256" key="5">
    <source>
        <dbReference type="ARBA" id="ARBA00022694"/>
    </source>
</evidence>
<dbReference type="SUPFAM" id="SSF53335">
    <property type="entry name" value="S-adenosyl-L-methionine-dependent methyltransferases"/>
    <property type="match status" value="1"/>
</dbReference>
<dbReference type="Proteomes" id="UP000800036">
    <property type="component" value="Unassembled WGS sequence"/>
</dbReference>
<dbReference type="GO" id="GO:0005737">
    <property type="term" value="C:cytoplasm"/>
    <property type="evidence" value="ECO:0007669"/>
    <property type="project" value="TreeGrafter"/>
</dbReference>
<dbReference type="InterPro" id="IPR029063">
    <property type="entry name" value="SAM-dependent_MTases_sf"/>
</dbReference>